<accession>A0A2A3ELZ4</accession>
<dbReference type="Gene3D" id="3.40.525.10">
    <property type="entry name" value="CRAL-TRIO lipid binding domain"/>
    <property type="match status" value="1"/>
</dbReference>
<sequence>MQVSITISQQQQQQQFRMDLSRNANNDTWGVMVHAWAMVMPSRSKMTVPPRIWALGSKTPSSRIMMVALKISSTEYFLGSQFPKRKSRHIVPPSWATPVFTLLFSVGELAACCGREWNRSINRIRGFGKISSFQNWQAGIEPRCKRCGPIANNAKIRIRFNTTTGVVSTLNYGTTLTEWDKLPSIKVGDFTLEVEFGPPGKELQEIAKNELRETPELQKDAIARLRELLKGKNKRKRPEFSSIQHSNVYENLKPSKEKNIFEQNILSVLPNRDQNGRRILLIELGKKWKHNKCSLDEVFKGCVLYVEAAMLEPATQIAGAIVIFDMDGLTLQQAWQFTPAFAKRIVDWLQDAVPLRIKNIHVVNQPYVFNMVFALFKPFLRDKLKNRLLIS</sequence>
<dbReference type="PROSITE" id="PS50191">
    <property type="entry name" value="CRAL_TRIO"/>
    <property type="match status" value="1"/>
</dbReference>
<dbReference type="PANTHER" id="PTHR10174:SF220">
    <property type="entry name" value="LD41874P"/>
    <property type="match status" value="1"/>
</dbReference>
<organism evidence="2 3">
    <name type="scientific">Apis cerana cerana</name>
    <name type="common">Oriental honeybee</name>
    <dbReference type="NCBI Taxonomy" id="94128"/>
    <lineage>
        <taxon>Eukaryota</taxon>
        <taxon>Metazoa</taxon>
        <taxon>Ecdysozoa</taxon>
        <taxon>Arthropoda</taxon>
        <taxon>Hexapoda</taxon>
        <taxon>Insecta</taxon>
        <taxon>Pterygota</taxon>
        <taxon>Neoptera</taxon>
        <taxon>Endopterygota</taxon>
        <taxon>Hymenoptera</taxon>
        <taxon>Apocrita</taxon>
        <taxon>Aculeata</taxon>
        <taxon>Apoidea</taxon>
        <taxon>Anthophila</taxon>
        <taxon>Apidae</taxon>
        <taxon>Apis</taxon>
    </lineage>
</organism>
<dbReference type="Proteomes" id="UP000242457">
    <property type="component" value="Unassembled WGS sequence"/>
</dbReference>
<name>A0A2A3ELZ4_APICC</name>
<feature type="domain" description="CRAL-TRIO" evidence="1">
    <location>
        <begin position="253"/>
        <end position="391"/>
    </location>
</feature>
<dbReference type="EMBL" id="KZ288215">
    <property type="protein sequence ID" value="PBC32775.1"/>
    <property type="molecule type" value="Genomic_DNA"/>
</dbReference>
<dbReference type="CDD" id="cd00170">
    <property type="entry name" value="SEC14"/>
    <property type="match status" value="1"/>
</dbReference>
<proteinExistence type="predicted"/>
<dbReference type="SMART" id="SM00516">
    <property type="entry name" value="SEC14"/>
    <property type="match status" value="1"/>
</dbReference>
<dbReference type="Pfam" id="PF00650">
    <property type="entry name" value="CRAL_TRIO"/>
    <property type="match status" value="1"/>
</dbReference>
<dbReference type="GO" id="GO:0016020">
    <property type="term" value="C:membrane"/>
    <property type="evidence" value="ECO:0007669"/>
    <property type="project" value="TreeGrafter"/>
</dbReference>
<dbReference type="PANTHER" id="PTHR10174">
    <property type="entry name" value="ALPHA-TOCOPHEROL TRANSFER PROTEIN-RELATED"/>
    <property type="match status" value="1"/>
</dbReference>
<evidence type="ECO:0000313" key="2">
    <source>
        <dbReference type="EMBL" id="PBC32775.1"/>
    </source>
</evidence>
<dbReference type="InterPro" id="IPR036865">
    <property type="entry name" value="CRAL-TRIO_dom_sf"/>
</dbReference>
<reference evidence="2 3" key="1">
    <citation type="submission" date="2014-07" db="EMBL/GenBank/DDBJ databases">
        <title>Genomic and transcriptomic analysis on Apis cerana provide comprehensive insights into honey bee biology.</title>
        <authorList>
            <person name="Diao Q."/>
            <person name="Sun L."/>
            <person name="Zheng H."/>
            <person name="Zheng H."/>
            <person name="Xu S."/>
            <person name="Wang S."/>
            <person name="Zeng Z."/>
            <person name="Hu F."/>
            <person name="Su S."/>
            <person name="Wu J."/>
        </authorList>
    </citation>
    <scope>NUCLEOTIDE SEQUENCE [LARGE SCALE GENOMIC DNA]</scope>
    <source>
        <tissue evidence="2">Pupae without intestine</tissue>
    </source>
</reference>
<keyword evidence="3" id="KW-1185">Reference proteome</keyword>
<dbReference type="InterPro" id="IPR001251">
    <property type="entry name" value="CRAL-TRIO_dom"/>
</dbReference>
<evidence type="ECO:0000259" key="1">
    <source>
        <dbReference type="PROSITE" id="PS50191"/>
    </source>
</evidence>
<protein>
    <submittedName>
        <fullName evidence="2">Alpha-tocopherol transfer protein</fullName>
    </submittedName>
</protein>
<dbReference type="AlphaFoldDB" id="A0A2A3ELZ4"/>
<evidence type="ECO:0000313" key="3">
    <source>
        <dbReference type="Proteomes" id="UP000242457"/>
    </source>
</evidence>
<dbReference type="GO" id="GO:1902936">
    <property type="term" value="F:phosphatidylinositol bisphosphate binding"/>
    <property type="evidence" value="ECO:0007669"/>
    <property type="project" value="TreeGrafter"/>
</dbReference>
<dbReference type="SUPFAM" id="SSF52087">
    <property type="entry name" value="CRAL/TRIO domain"/>
    <property type="match status" value="1"/>
</dbReference>
<dbReference type="OrthoDB" id="75724at2759"/>
<gene>
    <name evidence="2" type="ORF">APICC_08910</name>
</gene>
<dbReference type="PRINTS" id="PR00180">
    <property type="entry name" value="CRETINALDHBP"/>
</dbReference>
<dbReference type="STRING" id="94128.A0A2A3ELZ4"/>